<evidence type="ECO:0000313" key="2">
    <source>
        <dbReference type="EMBL" id="EME42947.1"/>
    </source>
</evidence>
<evidence type="ECO:0000313" key="3">
    <source>
        <dbReference type="Proteomes" id="UP000016933"/>
    </source>
</evidence>
<dbReference type="AlphaFoldDB" id="M2XKD1"/>
<accession>M2XKD1</accession>
<reference evidence="2 3" key="2">
    <citation type="journal article" date="2012" name="PLoS Pathog.">
        <title>Diverse lifestyles and strategies of plant pathogenesis encoded in the genomes of eighteen Dothideomycetes fungi.</title>
        <authorList>
            <person name="Ohm R.A."/>
            <person name="Feau N."/>
            <person name="Henrissat B."/>
            <person name="Schoch C.L."/>
            <person name="Horwitz B.A."/>
            <person name="Barry K.W."/>
            <person name="Condon B.J."/>
            <person name="Copeland A.C."/>
            <person name="Dhillon B."/>
            <person name="Glaser F."/>
            <person name="Hesse C.N."/>
            <person name="Kosti I."/>
            <person name="LaButti K."/>
            <person name="Lindquist E.A."/>
            <person name="Lucas S."/>
            <person name="Salamov A.A."/>
            <person name="Bradshaw R.E."/>
            <person name="Ciuffetti L."/>
            <person name="Hamelin R.C."/>
            <person name="Kema G.H.J."/>
            <person name="Lawrence C."/>
            <person name="Scott J.A."/>
            <person name="Spatafora J.W."/>
            <person name="Turgeon B.G."/>
            <person name="de Wit P.J.G.M."/>
            <person name="Zhong S."/>
            <person name="Goodwin S.B."/>
            <person name="Grigoriev I.V."/>
        </authorList>
    </citation>
    <scope>NUCLEOTIDE SEQUENCE [LARGE SCALE GENOMIC DNA]</scope>
    <source>
        <strain evidence="3">NZE10 / CBS 128990</strain>
    </source>
</reference>
<feature type="compositionally biased region" description="Polar residues" evidence="1">
    <location>
        <begin position="8"/>
        <end position="32"/>
    </location>
</feature>
<dbReference type="Proteomes" id="UP000016933">
    <property type="component" value="Unassembled WGS sequence"/>
</dbReference>
<organism evidence="2 3">
    <name type="scientific">Dothistroma septosporum (strain NZE10 / CBS 128990)</name>
    <name type="common">Red band needle blight fungus</name>
    <name type="synonym">Mycosphaerella pini</name>
    <dbReference type="NCBI Taxonomy" id="675120"/>
    <lineage>
        <taxon>Eukaryota</taxon>
        <taxon>Fungi</taxon>
        <taxon>Dikarya</taxon>
        <taxon>Ascomycota</taxon>
        <taxon>Pezizomycotina</taxon>
        <taxon>Dothideomycetes</taxon>
        <taxon>Dothideomycetidae</taxon>
        <taxon>Mycosphaerellales</taxon>
        <taxon>Mycosphaerellaceae</taxon>
        <taxon>Dothistroma</taxon>
    </lineage>
</organism>
<proteinExistence type="predicted"/>
<reference evidence="3" key="1">
    <citation type="journal article" date="2012" name="PLoS Genet.">
        <title>The genomes of the fungal plant pathogens Cladosporium fulvum and Dothistroma septosporum reveal adaptation to different hosts and lifestyles but also signatures of common ancestry.</title>
        <authorList>
            <person name="de Wit P.J.G.M."/>
            <person name="van der Burgt A."/>
            <person name="Oekmen B."/>
            <person name="Stergiopoulos I."/>
            <person name="Abd-Elsalam K.A."/>
            <person name="Aerts A.L."/>
            <person name="Bahkali A.H."/>
            <person name="Beenen H.G."/>
            <person name="Chettri P."/>
            <person name="Cox M.P."/>
            <person name="Datema E."/>
            <person name="de Vries R.P."/>
            <person name="Dhillon B."/>
            <person name="Ganley A.R."/>
            <person name="Griffiths S.A."/>
            <person name="Guo Y."/>
            <person name="Hamelin R.C."/>
            <person name="Henrissat B."/>
            <person name="Kabir M.S."/>
            <person name="Jashni M.K."/>
            <person name="Kema G."/>
            <person name="Klaubauf S."/>
            <person name="Lapidus A."/>
            <person name="Levasseur A."/>
            <person name="Lindquist E."/>
            <person name="Mehrabi R."/>
            <person name="Ohm R.A."/>
            <person name="Owen T.J."/>
            <person name="Salamov A."/>
            <person name="Schwelm A."/>
            <person name="Schijlen E."/>
            <person name="Sun H."/>
            <person name="van den Burg H.A."/>
            <person name="van Ham R.C.H.J."/>
            <person name="Zhang S."/>
            <person name="Goodwin S.B."/>
            <person name="Grigoriev I.V."/>
            <person name="Collemare J."/>
            <person name="Bradshaw R.E."/>
        </authorList>
    </citation>
    <scope>NUCLEOTIDE SEQUENCE [LARGE SCALE GENOMIC DNA]</scope>
    <source>
        <strain evidence="3">NZE10 / CBS 128990</strain>
    </source>
</reference>
<sequence length="154" mass="16752">MEQEIFQEASTPALSSRFSRRSTMATGSTRTRCGSRFTRPADSACWSPGHQLPRSVPILISLSKTIWALCVPSGTLRALHSAILKRHGGSYTPVPGSKMPDLPALILALHLPHTILGSTLCELVIGCDKGRRSAIHGFEERRSNCECAKAWQGI</sequence>
<keyword evidence="3" id="KW-1185">Reference proteome</keyword>
<gene>
    <name evidence="2" type="ORF">DOTSEDRAFT_72391</name>
</gene>
<dbReference type="HOGENOM" id="CLU_1704201_0_0_1"/>
<protein>
    <submittedName>
        <fullName evidence="2">Uncharacterized protein</fullName>
    </submittedName>
</protein>
<dbReference type="EMBL" id="KB446540">
    <property type="protein sequence ID" value="EME42947.1"/>
    <property type="molecule type" value="Genomic_DNA"/>
</dbReference>
<evidence type="ECO:0000256" key="1">
    <source>
        <dbReference type="SAM" id="MobiDB-lite"/>
    </source>
</evidence>
<feature type="region of interest" description="Disordered" evidence="1">
    <location>
        <begin position="1"/>
        <end position="33"/>
    </location>
</feature>
<name>M2XKD1_DOTSN</name>